<evidence type="ECO:0000313" key="2">
    <source>
        <dbReference type="Proteomes" id="UP000029643"/>
    </source>
</evidence>
<sequence>MDDFAFTLKDENSGYFSSNRTTGKGDDDVYSFGSTSPCLQSVVGVVTDSLSNSILPEATVKLIDASVKF</sequence>
<dbReference type="EMBL" id="BBNU01000012">
    <property type="protein sequence ID" value="GAL80728.1"/>
    <property type="molecule type" value="Genomic_DNA"/>
</dbReference>
<comment type="caution">
    <text evidence="1">The sequence shown here is derived from an EMBL/GenBank/DDBJ whole genome shotgun (WGS) entry which is preliminary data.</text>
</comment>
<name>A0A090WWT5_9FLAO</name>
<protein>
    <submittedName>
        <fullName evidence="1">Uncharacterized protein</fullName>
    </submittedName>
</protein>
<dbReference type="Proteomes" id="UP000029643">
    <property type="component" value="Unassembled WGS sequence"/>
</dbReference>
<dbReference type="AlphaFoldDB" id="A0A090WWT5"/>
<dbReference type="RefSeq" id="WP_052416196.1">
    <property type="nucleotide sequence ID" value="NZ_BBNU01000012.1"/>
</dbReference>
<organism evidence="1 2">
    <name type="scientific">Algibacter lectus</name>
    <dbReference type="NCBI Taxonomy" id="221126"/>
    <lineage>
        <taxon>Bacteria</taxon>
        <taxon>Pseudomonadati</taxon>
        <taxon>Bacteroidota</taxon>
        <taxon>Flavobacteriia</taxon>
        <taxon>Flavobacteriales</taxon>
        <taxon>Flavobacteriaceae</taxon>
        <taxon>Algibacter</taxon>
    </lineage>
</organism>
<evidence type="ECO:0000313" key="1">
    <source>
        <dbReference type="EMBL" id="GAL80728.1"/>
    </source>
</evidence>
<gene>
    <name evidence="1" type="ORF">JCM19274_1354</name>
</gene>
<accession>A0A090WWT5</accession>
<reference evidence="1" key="1">
    <citation type="journal article" date="2014" name="Genome Announc.">
        <title>Draft Genome Sequences of Marine Flavobacterium Algibacter lectus Strains SS8 and NR4.</title>
        <authorList>
            <person name="Takatani N."/>
            <person name="Nakanishi M."/>
            <person name="Meirelles P."/>
            <person name="Mino S."/>
            <person name="Suda W."/>
            <person name="Oshima K."/>
            <person name="Hattori M."/>
            <person name="Ohkuma M."/>
            <person name="Hosokawa M."/>
            <person name="Miyashita K."/>
            <person name="Thompson F.L."/>
            <person name="Niwa A."/>
            <person name="Sawabe T."/>
            <person name="Sawabe T."/>
        </authorList>
    </citation>
    <scope>NUCLEOTIDE SEQUENCE [LARGE SCALE GENOMIC DNA]</scope>
    <source>
        <strain evidence="1">JCM 19274</strain>
    </source>
</reference>
<proteinExistence type="predicted"/>